<comment type="caution">
    <text evidence="1">The sequence shown here is derived from an EMBL/GenBank/DDBJ whole genome shotgun (WGS) entry which is preliminary data.</text>
</comment>
<protein>
    <submittedName>
        <fullName evidence="1">Mariner Mos1 transposase</fullName>
    </submittedName>
</protein>
<dbReference type="OrthoDB" id="10017160at2759"/>
<reference evidence="1 2" key="1">
    <citation type="journal article" date="2019" name="Sci. Rep.">
        <title>Orb-weaving spider Araneus ventricosus genome elucidates the spidroin gene catalogue.</title>
        <authorList>
            <person name="Kono N."/>
            <person name="Nakamura H."/>
            <person name="Ohtoshi R."/>
            <person name="Moran D.A.P."/>
            <person name="Shinohara A."/>
            <person name="Yoshida Y."/>
            <person name="Fujiwara M."/>
            <person name="Mori M."/>
            <person name="Tomita M."/>
            <person name="Arakawa K."/>
        </authorList>
    </citation>
    <scope>NUCLEOTIDE SEQUENCE [LARGE SCALE GENOMIC DNA]</scope>
</reference>
<evidence type="ECO:0000313" key="2">
    <source>
        <dbReference type="Proteomes" id="UP000499080"/>
    </source>
</evidence>
<evidence type="ECO:0000313" key="1">
    <source>
        <dbReference type="EMBL" id="GBM21097.1"/>
    </source>
</evidence>
<dbReference type="PANTHER" id="PTHR46060">
    <property type="entry name" value="MARINER MOS1 TRANSPOSASE-LIKE PROTEIN"/>
    <property type="match status" value="1"/>
</dbReference>
<dbReference type="InterPro" id="IPR036397">
    <property type="entry name" value="RNaseH_sf"/>
</dbReference>
<organism evidence="1 2">
    <name type="scientific">Araneus ventricosus</name>
    <name type="common">Orbweaver spider</name>
    <name type="synonym">Epeira ventricosa</name>
    <dbReference type="NCBI Taxonomy" id="182803"/>
    <lineage>
        <taxon>Eukaryota</taxon>
        <taxon>Metazoa</taxon>
        <taxon>Ecdysozoa</taxon>
        <taxon>Arthropoda</taxon>
        <taxon>Chelicerata</taxon>
        <taxon>Arachnida</taxon>
        <taxon>Araneae</taxon>
        <taxon>Araneomorphae</taxon>
        <taxon>Entelegynae</taxon>
        <taxon>Araneoidea</taxon>
        <taxon>Araneidae</taxon>
        <taxon>Araneus</taxon>
    </lineage>
</organism>
<name>A0A4Y2DXL9_ARAVE</name>
<gene>
    <name evidence="1" type="primary">marinerT_49</name>
    <name evidence="1" type="ORF">AVEN_200782_1</name>
</gene>
<proteinExistence type="predicted"/>
<dbReference type="Gene3D" id="3.30.420.10">
    <property type="entry name" value="Ribonuclease H-like superfamily/Ribonuclease H"/>
    <property type="match status" value="1"/>
</dbReference>
<dbReference type="PANTHER" id="PTHR46060:SF1">
    <property type="entry name" value="MARINER MOS1 TRANSPOSASE-LIKE PROTEIN"/>
    <property type="match status" value="1"/>
</dbReference>
<dbReference type="GO" id="GO:0003676">
    <property type="term" value="F:nucleic acid binding"/>
    <property type="evidence" value="ECO:0007669"/>
    <property type="project" value="InterPro"/>
</dbReference>
<sequence length="197" mass="22691">MHWKHPSAAGKVMLTVCWDCKGAILAEFRKRGETVNTQSYYDLLFKLRTAIRRKRPGLLHRGVLLHHDNAKPHTADLTRDTIANFGWSVLQHPPYSPDLAPSDFHLFGSLKQHLGVEHFADDDDVQHEVLLWMRQQPKEFYGAGIGALIKPLDKCINIGEDYVEKSLFPSDYPGKLFVLIFFDLLNDFLSYKHFLVF</sequence>
<accession>A0A4Y2DXL9</accession>
<dbReference type="InterPro" id="IPR001888">
    <property type="entry name" value="Transposase_1"/>
</dbReference>
<keyword evidence="2" id="KW-1185">Reference proteome</keyword>
<dbReference type="Pfam" id="PF01359">
    <property type="entry name" value="Transposase_1"/>
    <property type="match status" value="1"/>
</dbReference>
<dbReference type="AlphaFoldDB" id="A0A4Y2DXL9"/>
<dbReference type="InterPro" id="IPR052709">
    <property type="entry name" value="Transposase-MT_Hybrid"/>
</dbReference>
<dbReference type="Proteomes" id="UP000499080">
    <property type="component" value="Unassembled WGS sequence"/>
</dbReference>
<dbReference type="EMBL" id="BGPR01000453">
    <property type="protein sequence ID" value="GBM21097.1"/>
    <property type="molecule type" value="Genomic_DNA"/>
</dbReference>